<feature type="region of interest" description="Disordered" evidence="2">
    <location>
        <begin position="350"/>
        <end position="376"/>
    </location>
</feature>
<evidence type="ECO:0000313" key="4">
    <source>
        <dbReference type="Proteomes" id="UP001146793"/>
    </source>
</evidence>
<feature type="compositionally biased region" description="Low complexity" evidence="2">
    <location>
        <begin position="424"/>
        <end position="532"/>
    </location>
</feature>
<reference evidence="3" key="1">
    <citation type="submission" date="2022-08" db="EMBL/GenBank/DDBJ databases">
        <title>Novel sulphate-reducing endosymbionts in the free-living metamonad Anaeramoeba.</title>
        <authorList>
            <person name="Jerlstrom-Hultqvist J."/>
            <person name="Cepicka I."/>
            <person name="Gallot-Lavallee L."/>
            <person name="Salas-Leiva D."/>
            <person name="Curtis B.A."/>
            <person name="Zahonova K."/>
            <person name="Pipaliya S."/>
            <person name="Dacks J."/>
            <person name="Roger A.J."/>
        </authorList>
    </citation>
    <scope>NUCLEOTIDE SEQUENCE</scope>
    <source>
        <strain evidence="3">Busselton2</strain>
    </source>
</reference>
<dbReference type="PANTHER" id="PTHR14944">
    <property type="entry name" value="RPA-RELATED PROTEIN RADX"/>
    <property type="match status" value="1"/>
</dbReference>
<protein>
    <submittedName>
        <fullName evidence="3">Rpa-related protein radx</fullName>
    </submittedName>
</protein>
<dbReference type="GO" id="GO:0003697">
    <property type="term" value="F:single-stranded DNA binding"/>
    <property type="evidence" value="ECO:0007669"/>
    <property type="project" value="InterPro"/>
</dbReference>
<dbReference type="Proteomes" id="UP001146793">
    <property type="component" value="Unassembled WGS sequence"/>
</dbReference>
<evidence type="ECO:0000313" key="3">
    <source>
        <dbReference type="EMBL" id="KAJ3452093.1"/>
    </source>
</evidence>
<feature type="compositionally biased region" description="Polar residues" evidence="2">
    <location>
        <begin position="350"/>
        <end position="366"/>
    </location>
</feature>
<name>A0AAV8ACU8_9EUKA</name>
<sequence length="1009" mass="118800">MSVKLGPISKFKESNPQLPIHLKVLQILPFLNDPIYQDNVAKCKEKLLFDLILCDDSHKLKFHLCTSHILYVKSKIIQFGTVLEILKFEVKKFENQNYLIITELNIPRETQQQAQQREIHFLPGCSEREQSLNLPLVGGRKFYYNTNKGLPININWGTRKDLLESNPNKVDFKNYFSLSEVLNEFKETGFQPKKPFLAKALNKSHFFCYAKINVRSSFPCKFQVEIQDLRNKSKIRQLIFWDILTTKFYYSIQCDDILLIKNYRIKIPKSGQNYEFSINSYHSLLKLPPKKIISIIPEKFFKINTFINNNIPENFDKLQNRNYNDQKNLNQNQNINSSNNNYLDNISHKYNNNQDQNHQNVSPNSHQKIKNEDPNNFYQKNFREIQIKKNNLMKNNQTFQQQMQIQNKKQNQVKTQTEKQNILNNNNSNHYHQNNNNNINNNHNTVNMKDKSNINSNINNNNNNSSNSNYNNNSSNINNNSNNNHNHNHNHNNINNNHHNTINMKDKSNINSNINNNNNNSSNSNYKHNNTNVKSNSNLKFNNHNNNNNNNCNNNNIIIHNNNDNNTNICNNKMDVLNKKKTSKLNNNQTKKNNFKQMTNNDQLNHNKRKYQMSNLGLSKEISIENQQIKHKRINNEQKFSILSSKEISVKYIPDRIIDFCGILIYIGKKYYKKKSKMENNEMNSSIVDSPLTPKVTKTNTMDTNLKQIPTSSSSLSKKSSKSKRDEISVYLFIDDKNGQAIPIFFNLTSLTNQMDLEKMKIGKIYLITKLKTLQIRMANNGVYPFLFCSTPETQCIFESNVNVFNKINEKISSIKEISTNFKFKKKNFQNIFKEQLFFWNNRLPYPSKLMTITMFKNIFNLEFVLISEILKKTRNEIKNYEMNFFLIQGIILSVLDDRNGVLLFQIKSSLEKDILICLDFVFNSEIKFENNCINQFLNYTYFSDPGLKIKKYEVKNETNRENKLSKLKKLILDLPFVFCINPFYEIGERVKYQIIRIFQDDYYKNLMN</sequence>
<dbReference type="InterPro" id="IPR040893">
    <property type="entry name" value="RADX"/>
</dbReference>
<evidence type="ECO:0000256" key="2">
    <source>
        <dbReference type="SAM" id="MobiDB-lite"/>
    </source>
</evidence>
<dbReference type="PANTHER" id="PTHR14944:SF2">
    <property type="entry name" value="RPA-RELATED PROTEIN RADX"/>
    <property type="match status" value="1"/>
</dbReference>
<proteinExistence type="predicted"/>
<evidence type="ECO:0000256" key="1">
    <source>
        <dbReference type="SAM" id="Coils"/>
    </source>
</evidence>
<accession>A0AAV8ACU8</accession>
<comment type="caution">
    <text evidence="3">The sequence shown here is derived from an EMBL/GenBank/DDBJ whole genome shotgun (WGS) entry which is preliminary data.</text>
</comment>
<organism evidence="3 4">
    <name type="scientific">Anaeramoeba flamelloides</name>
    <dbReference type="NCBI Taxonomy" id="1746091"/>
    <lineage>
        <taxon>Eukaryota</taxon>
        <taxon>Metamonada</taxon>
        <taxon>Anaeramoebidae</taxon>
        <taxon>Anaeramoeba</taxon>
    </lineage>
</organism>
<dbReference type="AlphaFoldDB" id="A0AAV8ACU8"/>
<keyword evidence="1" id="KW-0175">Coiled coil</keyword>
<dbReference type="EMBL" id="JANTQA010000008">
    <property type="protein sequence ID" value="KAJ3452093.1"/>
    <property type="molecule type" value="Genomic_DNA"/>
</dbReference>
<gene>
    <name evidence="3" type="ORF">M0812_03856</name>
</gene>
<feature type="coiled-coil region" evidence="1">
    <location>
        <begin position="382"/>
        <end position="409"/>
    </location>
</feature>
<feature type="region of interest" description="Disordered" evidence="2">
    <location>
        <begin position="424"/>
        <end position="547"/>
    </location>
</feature>